<keyword evidence="3" id="KW-0808">Transferase</keyword>
<evidence type="ECO:0000256" key="9">
    <source>
        <dbReference type="PROSITE-ProRule" id="PRU10141"/>
    </source>
</evidence>
<dbReference type="Gene3D" id="3.30.200.20">
    <property type="entry name" value="Phosphorylase Kinase, domain 1"/>
    <property type="match status" value="1"/>
</dbReference>
<dbReference type="GO" id="GO:0005524">
    <property type="term" value="F:ATP binding"/>
    <property type="evidence" value="ECO:0007669"/>
    <property type="project" value="UniProtKB-UniRule"/>
</dbReference>
<dbReference type="SUPFAM" id="SSF56436">
    <property type="entry name" value="C-type lectin-like"/>
    <property type="match status" value="1"/>
</dbReference>
<dbReference type="Gene3D" id="1.10.510.10">
    <property type="entry name" value="Transferase(Phosphotransferase) domain 1"/>
    <property type="match status" value="1"/>
</dbReference>
<gene>
    <name evidence="11" type="ordered locus">PCC8801_1808</name>
</gene>
<name>B7JX05_RIPO1</name>
<dbReference type="InterPro" id="IPR005532">
    <property type="entry name" value="SUMF_dom"/>
</dbReference>
<accession>B7JX05</accession>
<dbReference type="HOGENOM" id="CLU_012431_6_1_3"/>
<dbReference type="Gene3D" id="3.90.1580.10">
    <property type="entry name" value="paralog of FGE (formylglycine-generating enzyme)"/>
    <property type="match status" value="1"/>
</dbReference>
<sequence>MLYCLNPNCSDPENSQTNQRCQGCGENLQETCQDYVFRVHYRIIQKLGEGAFGRTYLAEEMDCKNEPRVIKKLVTAMQGSMFTKAKELFEREAEKLYQLNHSKIPKFYAYFEYEKAFYLVQEFIDGDNLFNEVWQQGAFNEEKIQHLLTELLPILIYLHDQKILHRDIKPENIMRRRSPSSGGNYGDLVLIDFGASKQLNTTMQPIGGSRIYTPGYAAIEQIMGQPQPASDIYSLAATAVRLLTRYFPQEDEYNNLVDELCVLDVMGVKWQWKEYAAKQGITISQNLVQVLDKMLEPALDNRYQSAQQVLDDLNKFINITNNIPTTPKFPSPAKTVLSPPPVENTKNTGLGQGLQKLFSLSNSKKILQNTTGNNLKTFSFEVVQVNRRGEIINRQQKQAQYFRETLAKNVELDMVSIPGGTFWMGTDDEEIERLVKKFNWDYFRREKPQHQVRVPSFYMGKYPVTQAQWKAIAALDKIDIDLKPTPSYFKGDQRPVEQVSWYDCVEFCKRLSKLTRKDYQLSSEAQWEYACRSEKSELTLAQWNEKLDGVTRVGKGLPERSLPT</sequence>
<dbReference type="InterPro" id="IPR011009">
    <property type="entry name" value="Kinase-like_dom_sf"/>
</dbReference>
<evidence type="ECO:0000259" key="10">
    <source>
        <dbReference type="PROSITE" id="PS50011"/>
    </source>
</evidence>
<keyword evidence="6 9" id="KW-0067">ATP-binding</keyword>
<evidence type="ECO:0000256" key="8">
    <source>
        <dbReference type="ARBA" id="ARBA00048679"/>
    </source>
</evidence>
<dbReference type="PANTHER" id="PTHR24363:SF0">
    <property type="entry name" value="SERINE_THREONINE KINASE LIKE DOMAIN CONTAINING 1"/>
    <property type="match status" value="1"/>
</dbReference>
<protein>
    <recommendedName>
        <fullName evidence="1">non-specific serine/threonine protein kinase</fullName>
        <ecNumber evidence="1">2.7.11.1</ecNumber>
    </recommendedName>
</protein>
<keyword evidence="12" id="KW-1185">Reference proteome</keyword>
<dbReference type="CDD" id="cd14014">
    <property type="entry name" value="STKc_PknB_like"/>
    <property type="match status" value="1"/>
</dbReference>
<dbReference type="EMBL" id="CP001287">
    <property type="protein sequence ID" value="ACK65854.1"/>
    <property type="molecule type" value="Genomic_DNA"/>
</dbReference>
<dbReference type="AlphaFoldDB" id="B7JX05"/>
<keyword evidence="4 9" id="KW-0547">Nucleotide-binding</keyword>
<dbReference type="STRING" id="41431.PCC8801_1808"/>
<evidence type="ECO:0000256" key="7">
    <source>
        <dbReference type="ARBA" id="ARBA00047899"/>
    </source>
</evidence>
<feature type="binding site" evidence="9">
    <location>
        <position position="72"/>
    </location>
    <ligand>
        <name>ATP</name>
        <dbReference type="ChEBI" id="CHEBI:30616"/>
    </ligand>
</feature>
<dbReference type="SUPFAM" id="SSF56112">
    <property type="entry name" value="Protein kinase-like (PK-like)"/>
    <property type="match status" value="1"/>
</dbReference>
<proteinExistence type="predicted"/>
<dbReference type="GO" id="GO:0004674">
    <property type="term" value="F:protein serine/threonine kinase activity"/>
    <property type="evidence" value="ECO:0007669"/>
    <property type="project" value="UniProtKB-KW"/>
</dbReference>
<dbReference type="EC" id="2.7.11.1" evidence="1"/>
<dbReference type="eggNOG" id="COG1262">
    <property type="taxonomic scope" value="Bacteria"/>
</dbReference>
<dbReference type="InterPro" id="IPR042095">
    <property type="entry name" value="SUMF_sf"/>
</dbReference>
<evidence type="ECO:0000256" key="2">
    <source>
        <dbReference type="ARBA" id="ARBA00022527"/>
    </source>
</evidence>
<evidence type="ECO:0000256" key="4">
    <source>
        <dbReference type="ARBA" id="ARBA00022741"/>
    </source>
</evidence>
<dbReference type="KEGG" id="cyp:PCC8801_1808"/>
<evidence type="ECO:0000256" key="3">
    <source>
        <dbReference type="ARBA" id="ARBA00022679"/>
    </source>
</evidence>
<dbReference type="InterPro" id="IPR017441">
    <property type="entry name" value="Protein_kinase_ATP_BS"/>
</dbReference>
<dbReference type="eggNOG" id="COG0515">
    <property type="taxonomic scope" value="Bacteria"/>
</dbReference>
<evidence type="ECO:0000313" key="12">
    <source>
        <dbReference type="Proteomes" id="UP000008204"/>
    </source>
</evidence>
<dbReference type="InterPro" id="IPR000719">
    <property type="entry name" value="Prot_kinase_dom"/>
</dbReference>
<evidence type="ECO:0000256" key="1">
    <source>
        <dbReference type="ARBA" id="ARBA00012513"/>
    </source>
</evidence>
<dbReference type="InterPro" id="IPR016187">
    <property type="entry name" value="CTDL_fold"/>
</dbReference>
<dbReference type="Proteomes" id="UP000008204">
    <property type="component" value="Chromosome"/>
</dbReference>
<dbReference type="RefSeq" id="WP_012595127.1">
    <property type="nucleotide sequence ID" value="NC_011726.1"/>
</dbReference>
<keyword evidence="2 11" id="KW-0723">Serine/threonine-protein kinase</keyword>
<evidence type="ECO:0000313" key="11">
    <source>
        <dbReference type="EMBL" id="ACK65854.1"/>
    </source>
</evidence>
<keyword evidence="5 11" id="KW-0418">Kinase</keyword>
<dbReference type="Pfam" id="PF03781">
    <property type="entry name" value="FGE-sulfatase"/>
    <property type="match status" value="1"/>
</dbReference>
<comment type="catalytic activity">
    <reaction evidence="7">
        <text>L-threonyl-[protein] + ATP = O-phospho-L-threonyl-[protein] + ADP + H(+)</text>
        <dbReference type="Rhea" id="RHEA:46608"/>
        <dbReference type="Rhea" id="RHEA-COMP:11060"/>
        <dbReference type="Rhea" id="RHEA-COMP:11605"/>
        <dbReference type="ChEBI" id="CHEBI:15378"/>
        <dbReference type="ChEBI" id="CHEBI:30013"/>
        <dbReference type="ChEBI" id="CHEBI:30616"/>
        <dbReference type="ChEBI" id="CHEBI:61977"/>
        <dbReference type="ChEBI" id="CHEBI:456216"/>
        <dbReference type="EC" id="2.7.11.1"/>
    </reaction>
</comment>
<dbReference type="PANTHER" id="PTHR24363">
    <property type="entry name" value="SERINE/THREONINE PROTEIN KINASE"/>
    <property type="match status" value="1"/>
</dbReference>
<dbReference type="OrthoDB" id="9768004at2"/>
<dbReference type="Pfam" id="PF00069">
    <property type="entry name" value="Pkinase"/>
    <property type="match status" value="1"/>
</dbReference>
<dbReference type="NCBIfam" id="NF045510">
    <property type="entry name" value="4Cys_prefix_kin"/>
    <property type="match status" value="1"/>
</dbReference>
<feature type="domain" description="Protein kinase" evidence="10">
    <location>
        <begin position="41"/>
        <end position="317"/>
    </location>
</feature>
<dbReference type="PROSITE" id="PS00107">
    <property type="entry name" value="PROTEIN_KINASE_ATP"/>
    <property type="match status" value="1"/>
</dbReference>
<dbReference type="SMART" id="SM00220">
    <property type="entry name" value="S_TKc"/>
    <property type="match status" value="1"/>
</dbReference>
<organism evidence="11 12">
    <name type="scientific">Rippkaea orientalis (strain PCC 8801 / RF-1)</name>
    <name type="common">Cyanothece sp. (strain PCC 8801)</name>
    <dbReference type="NCBI Taxonomy" id="41431"/>
    <lineage>
        <taxon>Bacteria</taxon>
        <taxon>Bacillati</taxon>
        <taxon>Cyanobacteriota</taxon>
        <taxon>Cyanophyceae</taxon>
        <taxon>Oscillatoriophycideae</taxon>
        <taxon>Chroococcales</taxon>
        <taxon>Aphanothecaceae</taxon>
        <taxon>Rippkaea</taxon>
        <taxon>Rippkaea orientalis</taxon>
    </lineage>
</organism>
<dbReference type="PROSITE" id="PS50011">
    <property type="entry name" value="PROTEIN_KINASE_DOM"/>
    <property type="match status" value="1"/>
</dbReference>
<reference evidence="12" key="1">
    <citation type="journal article" date="2011" name="MBio">
        <title>Novel metabolic attributes of the genus Cyanothece, comprising a group of unicellular nitrogen-fixing Cyanobacteria.</title>
        <authorList>
            <person name="Bandyopadhyay A."/>
            <person name="Elvitigala T."/>
            <person name="Welsh E."/>
            <person name="Stockel J."/>
            <person name="Liberton M."/>
            <person name="Min H."/>
            <person name="Sherman L.A."/>
            <person name="Pakrasi H.B."/>
        </authorList>
    </citation>
    <scope>NUCLEOTIDE SEQUENCE [LARGE SCALE GENOMIC DNA]</scope>
    <source>
        <strain evidence="12">PCC 8801</strain>
    </source>
</reference>
<evidence type="ECO:0000256" key="5">
    <source>
        <dbReference type="ARBA" id="ARBA00022777"/>
    </source>
</evidence>
<evidence type="ECO:0000256" key="6">
    <source>
        <dbReference type="ARBA" id="ARBA00022840"/>
    </source>
</evidence>
<comment type="catalytic activity">
    <reaction evidence="8">
        <text>L-seryl-[protein] + ATP = O-phospho-L-seryl-[protein] + ADP + H(+)</text>
        <dbReference type="Rhea" id="RHEA:17989"/>
        <dbReference type="Rhea" id="RHEA-COMP:9863"/>
        <dbReference type="Rhea" id="RHEA-COMP:11604"/>
        <dbReference type="ChEBI" id="CHEBI:15378"/>
        <dbReference type="ChEBI" id="CHEBI:29999"/>
        <dbReference type="ChEBI" id="CHEBI:30616"/>
        <dbReference type="ChEBI" id="CHEBI:83421"/>
        <dbReference type="ChEBI" id="CHEBI:456216"/>
        <dbReference type="EC" id="2.7.11.1"/>
    </reaction>
</comment>